<evidence type="ECO:0000259" key="7">
    <source>
        <dbReference type="Pfam" id="PF14322"/>
    </source>
</evidence>
<accession>A0A4U1BWC5</accession>
<gene>
    <name evidence="8" type="ORF">FA045_16705</name>
</gene>
<dbReference type="Pfam" id="PF07980">
    <property type="entry name" value="SusD_RagB"/>
    <property type="match status" value="1"/>
</dbReference>
<comment type="similarity">
    <text evidence="2">Belongs to the SusD family.</text>
</comment>
<keyword evidence="3" id="KW-0732">Signal</keyword>
<sequence>MKKLIYLGIILLLTSCSKFLEPQSQTEYIPRDVNALNELLLGNAYIDPANQAHPVFSYNEVFSDDFATAADNGNHANNALRYRNNKPYFAWHPDMFKLGNDNVIFQNVWRSTYQNILGCNAALDYIDKVTGTTNDKNYVKGQALALRAFYYFQLVNLFGEPYNYNKNALGVPLKLNAGLEPEFPARATVEEVYTQIDKDLAEAEFAFLSLPNTKQFIKDGRVTLPMIQLMKARTALFMEDYDKVIINANNVINNWGLSLLDLNSFIQTPAQPYYVFSNYKNPEAVWLFGSSADFNKFTTDLIYLTPTNLTQPRRLFTAAPALVSSYDVNDLRKDNYIFKESPTISSLQALGKIPVNTGYSFITTEFGRSLRLSEAYVMLAEAYYRKNRAPEAVTTLETLRLKRYKTTSGVAYKVPAASTSGSALLDFIKAERRREMCFEGLRWFDLRRWGMESFSRVWKEDGGVTQTFTINKNDPAFTLPIPFDAIDKNPALKQNILSTPKY</sequence>
<protein>
    <submittedName>
        <fullName evidence="8">RagB/SusD family nutrient uptake outer membrane protein</fullName>
    </submittedName>
</protein>
<dbReference type="PROSITE" id="PS51257">
    <property type="entry name" value="PROKAR_LIPOPROTEIN"/>
    <property type="match status" value="1"/>
</dbReference>
<name>A0A4U1BWC5_9SPHI</name>
<evidence type="ECO:0000313" key="9">
    <source>
        <dbReference type="Proteomes" id="UP000310477"/>
    </source>
</evidence>
<dbReference type="AlphaFoldDB" id="A0A4U1BWC5"/>
<organism evidence="8 9">
    <name type="scientific">Pedobacter cryotolerans</name>
    <dbReference type="NCBI Taxonomy" id="2571270"/>
    <lineage>
        <taxon>Bacteria</taxon>
        <taxon>Pseudomonadati</taxon>
        <taxon>Bacteroidota</taxon>
        <taxon>Sphingobacteriia</taxon>
        <taxon>Sphingobacteriales</taxon>
        <taxon>Sphingobacteriaceae</taxon>
        <taxon>Pedobacter</taxon>
    </lineage>
</organism>
<dbReference type="Gene3D" id="1.25.40.390">
    <property type="match status" value="1"/>
</dbReference>
<dbReference type="GO" id="GO:0009279">
    <property type="term" value="C:cell outer membrane"/>
    <property type="evidence" value="ECO:0007669"/>
    <property type="project" value="UniProtKB-SubCell"/>
</dbReference>
<comment type="subcellular location">
    <subcellularLocation>
        <location evidence="1">Cell outer membrane</location>
    </subcellularLocation>
</comment>
<evidence type="ECO:0000259" key="6">
    <source>
        <dbReference type="Pfam" id="PF07980"/>
    </source>
</evidence>
<dbReference type="RefSeq" id="WP_136878233.1">
    <property type="nucleotide sequence ID" value="NZ_SWBO01000013.1"/>
</dbReference>
<evidence type="ECO:0000256" key="3">
    <source>
        <dbReference type="ARBA" id="ARBA00022729"/>
    </source>
</evidence>
<dbReference type="EMBL" id="SWBO01000013">
    <property type="protein sequence ID" value="TKB97199.1"/>
    <property type="molecule type" value="Genomic_DNA"/>
</dbReference>
<dbReference type="SUPFAM" id="SSF48452">
    <property type="entry name" value="TPR-like"/>
    <property type="match status" value="1"/>
</dbReference>
<keyword evidence="5" id="KW-0998">Cell outer membrane</keyword>
<dbReference type="OrthoDB" id="1094477at2"/>
<comment type="caution">
    <text evidence="8">The sequence shown here is derived from an EMBL/GenBank/DDBJ whole genome shotgun (WGS) entry which is preliminary data.</text>
</comment>
<keyword evidence="9" id="KW-1185">Reference proteome</keyword>
<evidence type="ECO:0000256" key="5">
    <source>
        <dbReference type="ARBA" id="ARBA00023237"/>
    </source>
</evidence>
<proteinExistence type="inferred from homology"/>
<reference evidence="8 9" key="1">
    <citation type="submission" date="2019-04" db="EMBL/GenBank/DDBJ databases">
        <title>Pedobacter sp. AR-2-6 sp. nov., isolated from Arctic soil.</title>
        <authorList>
            <person name="Dahal R.H."/>
            <person name="Kim D.-U."/>
        </authorList>
    </citation>
    <scope>NUCLEOTIDE SEQUENCE [LARGE SCALE GENOMIC DNA]</scope>
    <source>
        <strain evidence="8 9">AR-2-6</strain>
    </source>
</reference>
<evidence type="ECO:0000313" key="8">
    <source>
        <dbReference type="EMBL" id="TKB97199.1"/>
    </source>
</evidence>
<evidence type="ECO:0000256" key="4">
    <source>
        <dbReference type="ARBA" id="ARBA00023136"/>
    </source>
</evidence>
<keyword evidence="4" id="KW-0472">Membrane</keyword>
<feature type="domain" description="SusD-like N-terminal" evidence="7">
    <location>
        <begin position="78"/>
        <end position="204"/>
    </location>
</feature>
<dbReference type="InterPro" id="IPR033985">
    <property type="entry name" value="SusD-like_N"/>
</dbReference>
<dbReference type="Proteomes" id="UP000310477">
    <property type="component" value="Unassembled WGS sequence"/>
</dbReference>
<dbReference type="Pfam" id="PF14322">
    <property type="entry name" value="SusD-like_3"/>
    <property type="match status" value="1"/>
</dbReference>
<evidence type="ECO:0000256" key="1">
    <source>
        <dbReference type="ARBA" id="ARBA00004442"/>
    </source>
</evidence>
<evidence type="ECO:0000256" key="2">
    <source>
        <dbReference type="ARBA" id="ARBA00006275"/>
    </source>
</evidence>
<feature type="domain" description="RagB/SusD" evidence="6">
    <location>
        <begin position="369"/>
        <end position="495"/>
    </location>
</feature>
<dbReference type="InterPro" id="IPR011990">
    <property type="entry name" value="TPR-like_helical_dom_sf"/>
</dbReference>
<dbReference type="InterPro" id="IPR012944">
    <property type="entry name" value="SusD_RagB_dom"/>
</dbReference>